<name>A0A133KRE5_BIFBI</name>
<dbReference type="Proteomes" id="UP000070092">
    <property type="component" value="Unassembled WGS sequence"/>
</dbReference>
<accession>A0A133KRE5</accession>
<reference evidence="1 2" key="1">
    <citation type="submission" date="2016-01" db="EMBL/GenBank/DDBJ databases">
        <authorList>
            <person name="Oliw E.H."/>
        </authorList>
    </citation>
    <scope>NUCLEOTIDE SEQUENCE [LARGE SCALE GENOMIC DNA]</scope>
    <source>
        <strain evidence="1 2">MJR8628B</strain>
    </source>
</reference>
<protein>
    <submittedName>
        <fullName evidence="1">Uncharacterized protein</fullName>
    </submittedName>
</protein>
<dbReference type="PATRIC" id="fig|1681.53.peg.462"/>
<comment type="caution">
    <text evidence="1">The sequence shown here is derived from an EMBL/GenBank/DDBJ whole genome shotgun (WGS) entry which is preliminary data.</text>
</comment>
<evidence type="ECO:0000313" key="2">
    <source>
        <dbReference type="Proteomes" id="UP000070092"/>
    </source>
</evidence>
<sequence length="55" mass="6441">MTTISKHCENATCNSRKLNRIRRDTPKMWITRQPSTTLSVPLDKKCLRRIDCHQG</sequence>
<dbReference type="AlphaFoldDB" id="A0A133KRE5"/>
<evidence type="ECO:0000313" key="1">
    <source>
        <dbReference type="EMBL" id="KWZ82171.1"/>
    </source>
</evidence>
<gene>
    <name evidence="1" type="ORF">HMPREF3196_00473</name>
</gene>
<dbReference type="EMBL" id="LRPO01000019">
    <property type="protein sequence ID" value="KWZ82171.1"/>
    <property type="molecule type" value="Genomic_DNA"/>
</dbReference>
<proteinExistence type="predicted"/>
<organism evidence="1 2">
    <name type="scientific">Bifidobacterium bifidum</name>
    <dbReference type="NCBI Taxonomy" id="1681"/>
    <lineage>
        <taxon>Bacteria</taxon>
        <taxon>Bacillati</taxon>
        <taxon>Actinomycetota</taxon>
        <taxon>Actinomycetes</taxon>
        <taxon>Bifidobacteriales</taxon>
        <taxon>Bifidobacteriaceae</taxon>
        <taxon>Bifidobacterium</taxon>
    </lineage>
</organism>